<name>A0AAV1YQ98_LUPLU</name>
<dbReference type="EMBL" id="CAXHTB010000002">
    <property type="protein sequence ID" value="CAL0302040.1"/>
    <property type="molecule type" value="Genomic_DNA"/>
</dbReference>
<evidence type="ECO:0000313" key="5">
    <source>
        <dbReference type="EMBL" id="CAL0335802.1"/>
    </source>
</evidence>
<evidence type="ECO:0000313" key="2">
    <source>
        <dbReference type="EMBL" id="CAL0302040.1"/>
    </source>
</evidence>
<dbReference type="Proteomes" id="UP001497480">
    <property type="component" value="Unassembled WGS sequence"/>
</dbReference>
<evidence type="ECO:0000313" key="3">
    <source>
        <dbReference type="EMBL" id="CAL0302045.1"/>
    </source>
</evidence>
<dbReference type="EMBL" id="CAXHTB010000059">
    <property type="protein sequence ID" value="CAL0335802.1"/>
    <property type="molecule type" value="Genomic_DNA"/>
</dbReference>
<reference evidence="5 6" key="1">
    <citation type="submission" date="2024-03" db="EMBL/GenBank/DDBJ databases">
        <authorList>
            <person name="Martinez-Hernandez J."/>
        </authorList>
    </citation>
    <scope>NUCLEOTIDE SEQUENCE [LARGE SCALE GENOMIC DNA]</scope>
</reference>
<keyword evidence="6" id="KW-1185">Reference proteome</keyword>
<dbReference type="EMBL" id="CAXHTB010000002">
    <property type="protein sequence ID" value="CAL0302045.1"/>
    <property type="molecule type" value="Genomic_DNA"/>
</dbReference>
<accession>A0AAV1YQ98</accession>
<dbReference type="AlphaFoldDB" id="A0AAV1YQ98"/>
<protein>
    <submittedName>
        <fullName evidence="5">Uncharacterized protein</fullName>
    </submittedName>
</protein>
<gene>
    <name evidence="2" type="ORF">LLUT_LOCUS3100</name>
    <name evidence="3" type="ORF">LLUT_LOCUS3105</name>
    <name evidence="4" type="ORF">LLUT_LOCUS3112</name>
    <name evidence="5" type="ORF">LLUT_LOCUS36862</name>
</gene>
<sequence length="358" mass="40328">MAKQFRVPLQIWRHFMKGPASYDAFAEIGKASEARTSHEARVMAWVTFTKHSEHVPSLSPSPRKVCNGMGQFHLVALGRMCHGLAFTYHFGRCNFQLYKLPLTVTWTSQYLYFYLTSHSTVNNYTVPFRGRRPYGYDPCLVKVMRSMTWVRVPWDWPPTRRIWDYVSIVDFAPIRAIAHVTSRHLPQMISHRSAAHAMATMAKQFRVPLQMCRHFLKGSASYDAFSEIGNASETSMNLTRGTGHFHRALGTCAMAWGVPVGDFVSTVCLRNADFAPTRLVAHTSKATLPLTIPRRVFKSSAKDSTRRPVGNSASRRPARLVHPAGLTNGTCLWGAEAPYCWSANGRRAHASLLARILT</sequence>
<evidence type="ECO:0000313" key="4">
    <source>
        <dbReference type="EMBL" id="CAL0302052.1"/>
    </source>
</evidence>
<evidence type="ECO:0000256" key="1">
    <source>
        <dbReference type="SAM" id="MobiDB-lite"/>
    </source>
</evidence>
<proteinExistence type="predicted"/>
<feature type="region of interest" description="Disordered" evidence="1">
    <location>
        <begin position="299"/>
        <end position="318"/>
    </location>
</feature>
<evidence type="ECO:0000313" key="6">
    <source>
        <dbReference type="Proteomes" id="UP001497480"/>
    </source>
</evidence>
<comment type="caution">
    <text evidence="5">The sequence shown here is derived from an EMBL/GenBank/DDBJ whole genome shotgun (WGS) entry which is preliminary data.</text>
</comment>
<dbReference type="EMBL" id="CAXHTB010000002">
    <property type="protein sequence ID" value="CAL0302052.1"/>
    <property type="molecule type" value="Genomic_DNA"/>
</dbReference>
<organism evidence="5 6">
    <name type="scientific">Lupinus luteus</name>
    <name type="common">European yellow lupine</name>
    <dbReference type="NCBI Taxonomy" id="3873"/>
    <lineage>
        <taxon>Eukaryota</taxon>
        <taxon>Viridiplantae</taxon>
        <taxon>Streptophyta</taxon>
        <taxon>Embryophyta</taxon>
        <taxon>Tracheophyta</taxon>
        <taxon>Spermatophyta</taxon>
        <taxon>Magnoliopsida</taxon>
        <taxon>eudicotyledons</taxon>
        <taxon>Gunneridae</taxon>
        <taxon>Pentapetalae</taxon>
        <taxon>rosids</taxon>
        <taxon>fabids</taxon>
        <taxon>Fabales</taxon>
        <taxon>Fabaceae</taxon>
        <taxon>Papilionoideae</taxon>
        <taxon>50 kb inversion clade</taxon>
        <taxon>genistoids sensu lato</taxon>
        <taxon>core genistoids</taxon>
        <taxon>Genisteae</taxon>
        <taxon>Lupinus</taxon>
    </lineage>
</organism>